<dbReference type="SUPFAM" id="SSF52540">
    <property type="entry name" value="P-loop containing nucleoside triphosphate hydrolases"/>
    <property type="match status" value="1"/>
</dbReference>
<dbReference type="Gene3D" id="3.40.50.300">
    <property type="entry name" value="P-loop containing nucleotide triphosphate hydrolases"/>
    <property type="match status" value="1"/>
</dbReference>
<sequence length="325" mass="38166">MRNNNALIILGMHRSGTSLLTGLLSQVGVKMGRRLYAPQKNVNEKGFWEHEDIVDTHDELLLSLGSQWDDLLPLNDKWWEAEAIQPFVARLDKLVRRDFSDAEVWALKDPRMCRLLPLWLPLLEAQQTRPTFICMNRNPVEVVASLQKRDGFSREKALVLWLSHSLSAELYSRGMSRVFIGFDQVVNNPVETLLKIEREANLVFPISVKEASDNINGFVSPDLRHHKADAALKQADEGLSRMANELYRLFQEMEVETSSHHQLIDRIASDFIAYQKKWNVELLEQIRYLNEERADYRIKFFRIYTSWSWLLAKPVWLIEKWWRRY</sequence>
<dbReference type="RefSeq" id="WP_143071936.1">
    <property type="nucleotide sequence ID" value="NZ_FOVJ01000003.1"/>
</dbReference>
<proteinExistence type="predicted"/>
<evidence type="ECO:0000313" key="1">
    <source>
        <dbReference type="EMBL" id="SFN77752.1"/>
    </source>
</evidence>
<dbReference type="AlphaFoldDB" id="A0A1I5BSW3"/>
<keyword evidence="2" id="KW-1185">Reference proteome</keyword>
<dbReference type="GO" id="GO:0016740">
    <property type="term" value="F:transferase activity"/>
    <property type="evidence" value="ECO:0007669"/>
    <property type="project" value="UniProtKB-KW"/>
</dbReference>
<dbReference type="STRING" id="1266925.GCA_000619905_01952"/>
<evidence type="ECO:0000313" key="2">
    <source>
        <dbReference type="Proteomes" id="UP000183107"/>
    </source>
</evidence>
<dbReference type="OrthoDB" id="9179784at2"/>
<keyword evidence="1" id="KW-0808">Transferase</keyword>
<protein>
    <submittedName>
        <fullName evidence="1">Sulfotransferase family protein</fullName>
    </submittedName>
</protein>
<gene>
    <name evidence="1" type="ORF">SAMN05216386_1801</name>
</gene>
<dbReference type="Proteomes" id="UP000183107">
    <property type="component" value="Unassembled WGS sequence"/>
</dbReference>
<accession>A0A1I5BSW3</accession>
<organism evidence="1 2">
    <name type="scientific">Nitrosospira briensis</name>
    <dbReference type="NCBI Taxonomy" id="35799"/>
    <lineage>
        <taxon>Bacteria</taxon>
        <taxon>Pseudomonadati</taxon>
        <taxon>Pseudomonadota</taxon>
        <taxon>Betaproteobacteria</taxon>
        <taxon>Nitrosomonadales</taxon>
        <taxon>Nitrosomonadaceae</taxon>
        <taxon>Nitrosospira</taxon>
    </lineage>
</organism>
<dbReference type="InterPro" id="IPR027417">
    <property type="entry name" value="P-loop_NTPase"/>
</dbReference>
<reference evidence="2" key="1">
    <citation type="submission" date="2016-10" db="EMBL/GenBank/DDBJ databases">
        <authorList>
            <person name="Varghese N."/>
        </authorList>
    </citation>
    <scope>NUCLEOTIDE SEQUENCE [LARGE SCALE GENOMIC DNA]</scope>
    <source>
        <strain evidence="2">Nsp8</strain>
    </source>
</reference>
<dbReference type="EMBL" id="FOVJ01000003">
    <property type="protein sequence ID" value="SFN77752.1"/>
    <property type="molecule type" value="Genomic_DNA"/>
</dbReference>
<name>A0A1I5BSW3_9PROT</name>